<evidence type="ECO:0000256" key="2">
    <source>
        <dbReference type="PROSITE-ProRule" id="PRU00335"/>
    </source>
</evidence>
<dbReference type="InterPro" id="IPR009057">
    <property type="entry name" value="Homeodomain-like_sf"/>
</dbReference>
<gene>
    <name evidence="5" type="ORF">HDA36_005600</name>
</gene>
<dbReference type="PROSITE" id="PS50977">
    <property type="entry name" value="HTH_TETR_2"/>
    <property type="match status" value="1"/>
</dbReference>
<evidence type="ECO:0000256" key="3">
    <source>
        <dbReference type="SAM" id="MobiDB-lite"/>
    </source>
</evidence>
<evidence type="ECO:0000313" key="5">
    <source>
        <dbReference type="EMBL" id="MBB5435452.1"/>
    </source>
</evidence>
<dbReference type="InterPro" id="IPR036271">
    <property type="entry name" value="Tet_transcr_reg_TetR-rel_C_sf"/>
</dbReference>
<dbReference type="SUPFAM" id="SSF48498">
    <property type="entry name" value="Tetracyclin repressor-like, C-terminal domain"/>
    <property type="match status" value="1"/>
</dbReference>
<feature type="region of interest" description="Disordered" evidence="3">
    <location>
        <begin position="1"/>
        <end position="22"/>
    </location>
</feature>
<evidence type="ECO:0000313" key="6">
    <source>
        <dbReference type="Proteomes" id="UP000572635"/>
    </source>
</evidence>
<keyword evidence="6" id="KW-1185">Reference proteome</keyword>
<dbReference type="SUPFAM" id="SSF46689">
    <property type="entry name" value="Homeodomain-like"/>
    <property type="match status" value="1"/>
</dbReference>
<protein>
    <submittedName>
        <fullName evidence="5">AcrR family transcriptional regulator</fullName>
    </submittedName>
</protein>
<sequence length="226" mass="24404">MGDGGGGAGPGTRRRPGRPRSLTPEAIGEAAVAVGFPDLSVSEVARVLGVNHATLYRYVHGREELAGLAVDRIFSAAERPEPDGDWRSYLEATVWAVWDLFDAHPGLAEEFSALPPYSPALVEWMNTVSSHLVELGFDPRGALLACDIVVDMACDSHSGWERMDAWRAEGSRRQAMRSGFVPRVAAEFRPAVSEMVEAVPREWFAAKLEVALAGVAAKLAPRLAPN</sequence>
<keyword evidence="1 2" id="KW-0238">DNA-binding</keyword>
<feature type="compositionally biased region" description="Gly residues" evidence="3">
    <location>
        <begin position="1"/>
        <end position="10"/>
    </location>
</feature>
<feature type="DNA-binding region" description="H-T-H motif" evidence="2">
    <location>
        <begin position="40"/>
        <end position="59"/>
    </location>
</feature>
<dbReference type="RefSeq" id="WP_184398272.1">
    <property type="nucleotide sequence ID" value="NZ_BAAAJD010000080.1"/>
</dbReference>
<comment type="caution">
    <text evidence="5">The sequence shown here is derived from an EMBL/GenBank/DDBJ whole genome shotgun (WGS) entry which is preliminary data.</text>
</comment>
<name>A0A7W8QRU5_9ACTN</name>
<reference evidence="5 6" key="1">
    <citation type="submission" date="2020-08" db="EMBL/GenBank/DDBJ databases">
        <title>Sequencing the genomes of 1000 actinobacteria strains.</title>
        <authorList>
            <person name="Klenk H.-P."/>
        </authorList>
    </citation>
    <scope>NUCLEOTIDE SEQUENCE [LARGE SCALE GENOMIC DNA]</scope>
    <source>
        <strain evidence="5 6">DSM 44551</strain>
    </source>
</reference>
<feature type="domain" description="HTH tetR-type" evidence="4">
    <location>
        <begin position="17"/>
        <end position="77"/>
    </location>
</feature>
<evidence type="ECO:0000259" key="4">
    <source>
        <dbReference type="PROSITE" id="PS50977"/>
    </source>
</evidence>
<dbReference type="GO" id="GO:0003677">
    <property type="term" value="F:DNA binding"/>
    <property type="evidence" value="ECO:0007669"/>
    <property type="project" value="UniProtKB-UniRule"/>
</dbReference>
<dbReference type="Gene3D" id="1.10.357.10">
    <property type="entry name" value="Tetracycline Repressor, domain 2"/>
    <property type="match status" value="1"/>
</dbReference>
<accession>A0A7W8QRU5</accession>
<evidence type="ECO:0000256" key="1">
    <source>
        <dbReference type="ARBA" id="ARBA00023125"/>
    </source>
</evidence>
<dbReference type="InterPro" id="IPR001647">
    <property type="entry name" value="HTH_TetR"/>
</dbReference>
<proteinExistence type="predicted"/>
<dbReference type="EMBL" id="JACHDB010000002">
    <property type="protein sequence ID" value="MBB5435452.1"/>
    <property type="molecule type" value="Genomic_DNA"/>
</dbReference>
<dbReference type="AlphaFoldDB" id="A0A7W8QRU5"/>
<organism evidence="5 6">
    <name type="scientific">Nocardiopsis composta</name>
    <dbReference type="NCBI Taxonomy" id="157465"/>
    <lineage>
        <taxon>Bacteria</taxon>
        <taxon>Bacillati</taxon>
        <taxon>Actinomycetota</taxon>
        <taxon>Actinomycetes</taxon>
        <taxon>Streptosporangiales</taxon>
        <taxon>Nocardiopsidaceae</taxon>
        <taxon>Nocardiopsis</taxon>
    </lineage>
</organism>
<dbReference type="Proteomes" id="UP000572635">
    <property type="component" value="Unassembled WGS sequence"/>
</dbReference>